<dbReference type="InterPro" id="IPR016073">
    <property type="entry name" value="Skp1_comp_POZ"/>
</dbReference>
<keyword evidence="7" id="KW-1185">Reference proteome</keyword>
<reference evidence="6" key="1">
    <citation type="submission" date="2022-11" db="EMBL/GenBank/DDBJ databases">
        <authorList>
            <person name="Morgan W.R."/>
            <person name="Tartar A."/>
        </authorList>
    </citation>
    <scope>NUCLEOTIDE SEQUENCE</scope>
    <source>
        <strain evidence="6">ARSEF 373</strain>
    </source>
</reference>
<comment type="similarity">
    <text evidence="1 3">Belongs to the SKP1 family.</text>
</comment>
<dbReference type="EMBL" id="DAKRPA010000219">
    <property type="protein sequence ID" value="DAZ95068.1"/>
    <property type="molecule type" value="Genomic_DNA"/>
</dbReference>
<dbReference type="SUPFAM" id="SSF81382">
    <property type="entry name" value="Skp1 dimerisation domain-like"/>
    <property type="match status" value="1"/>
</dbReference>
<dbReference type="SUPFAM" id="SSF54695">
    <property type="entry name" value="POZ domain"/>
    <property type="match status" value="1"/>
</dbReference>
<comment type="caution">
    <text evidence="6">The sequence shown here is derived from an EMBL/GenBank/DDBJ whole genome shotgun (WGS) entry which is preliminary data.</text>
</comment>
<evidence type="ECO:0000256" key="3">
    <source>
        <dbReference type="PIRNR" id="PIRNR028729"/>
    </source>
</evidence>
<dbReference type="SMART" id="SM00512">
    <property type="entry name" value="Skp1"/>
    <property type="match status" value="1"/>
</dbReference>
<comment type="pathway">
    <text evidence="3">Protein modification; protein ubiquitination.</text>
</comment>
<sequence>MAGEENSSTRTVKLISMDGETFEVPQEVASMSQLVKTLLSDDADADSGEAQEVPLPNVRGSVLAKVVEFCQHHHNNPMKEIEKPLRSNDLKTAVSEWDCNFVTLEDHALLFELILAANYMDIKSLLNLTCAKVATMIRGKTPQEIRATFGVTEEFTPEEEQRIRDENKWCEDLL</sequence>
<dbReference type="AlphaFoldDB" id="A0AAV2YP12"/>
<evidence type="ECO:0000259" key="4">
    <source>
        <dbReference type="Pfam" id="PF01466"/>
    </source>
</evidence>
<dbReference type="Gene3D" id="3.30.710.10">
    <property type="entry name" value="Potassium Channel Kv1.1, Chain A"/>
    <property type="match status" value="1"/>
</dbReference>
<dbReference type="Proteomes" id="UP001146120">
    <property type="component" value="Unassembled WGS sequence"/>
</dbReference>
<evidence type="ECO:0000256" key="1">
    <source>
        <dbReference type="ARBA" id="ARBA00009993"/>
    </source>
</evidence>
<dbReference type="InterPro" id="IPR016897">
    <property type="entry name" value="SKP1"/>
</dbReference>
<dbReference type="Pfam" id="PF03931">
    <property type="entry name" value="Skp1_POZ"/>
    <property type="match status" value="1"/>
</dbReference>
<name>A0AAV2YP12_9STRA</name>
<keyword evidence="2 3" id="KW-0833">Ubl conjugation pathway</keyword>
<evidence type="ECO:0000256" key="2">
    <source>
        <dbReference type="ARBA" id="ARBA00022786"/>
    </source>
</evidence>
<dbReference type="InterPro" id="IPR001232">
    <property type="entry name" value="SKP1-like"/>
</dbReference>
<dbReference type="CDD" id="cd18322">
    <property type="entry name" value="BTB_POZ_SKP1"/>
    <property type="match status" value="1"/>
</dbReference>
<dbReference type="InterPro" id="IPR011333">
    <property type="entry name" value="SKP1/BTB/POZ_sf"/>
</dbReference>
<dbReference type="PANTHER" id="PTHR11165">
    <property type="entry name" value="SKP1"/>
    <property type="match status" value="1"/>
</dbReference>
<feature type="domain" description="SKP1 component dimerisation" evidence="4">
    <location>
        <begin position="123"/>
        <end position="170"/>
    </location>
</feature>
<gene>
    <name evidence="6" type="ORF">N0F65_002962</name>
</gene>
<dbReference type="InterPro" id="IPR016072">
    <property type="entry name" value="Skp1_comp_dimer"/>
</dbReference>
<dbReference type="GO" id="GO:0006511">
    <property type="term" value="P:ubiquitin-dependent protein catabolic process"/>
    <property type="evidence" value="ECO:0007669"/>
    <property type="project" value="InterPro"/>
</dbReference>
<protein>
    <submittedName>
        <fullName evidence="6">Uncharacterized protein</fullName>
    </submittedName>
</protein>
<dbReference type="InterPro" id="IPR036296">
    <property type="entry name" value="SKP1-like_dim_sf"/>
</dbReference>
<organism evidence="6 7">
    <name type="scientific">Lagenidium giganteum</name>
    <dbReference type="NCBI Taxonomy" id="4803"/>
    <lineage>
        <taxon>Eukaryota</taxon>
        <taxon>Sar</taxon>
        <taxon>Stramenopiles</taxon>
        <taxon>Oomycota</taxon>
        <taxon>Peronosporomycetes</taxon>
        <taxon>Pythiales</taxon>
        <taxon>Pythiaceae</taxon>
    </lineage>
</organism>
<dbReference type="Pfam" id="PF01466">
    <property type="entry name" value="Skp1"/>
    <property type="match status" value="1"/>
</dbReference>
<dbReference type="FunFam" id="3.30.710.10:FF:000026">
    <property type="entry name" value="E3 ubiquitin ligase complex SCF subunit"/>
    <property type="match status" value="1"/>
</dbReference>
<accession>A0AAV2YP12</accession>
<evidence type="ECO:0000313" key="7">
    <source>
        <dbReference type="Proteomes" id="UP001146120"/>
    </source>
</evidence>
<proteinExistence type="inferred from homology"/>
<evidence type="ECO:0000259" key="5">
    <source>
        <dbReference type="Pfam" id="PF03931"/>
    </source>
</evidence>
<dbReference type="PIRSF" id="PIRSF028729">
    <property type="entry name" value="E3_ubiquit_lig_SCF_Skp"/>
    <property type="match status" value="1"/>
</dbReference>
<reference evidence="6" key="2">
    <citation type="journal article" date="2023" name="Microbiol Resour">
        <title>Decontamination and Annotation of the Draft Genome Sequence of the Oomycete Lagenidium giganteum ARSEF 373.</title>
        <authorList>
            <person name="Morgan W.R."/>
            <person name="Tartar A."/>
        </authorList>
    </citation>
    <scope>NUCLEOTIDE SEQUENCE</scope>
    <source>
        <strain evidence="6">ARSEF 373</strain>
    </source>
</reference>
<feature type="domain" description="SKP1 component POZ" evidence="5">
    <location>
        <begin position="11"/>
        <end position="75"/>
    </location>
</feature>
<evidence type="ECO:0000313" key="6">
    <source>
        <dbReference type="EMBL" id="DAZ95068.1"/>
    </source>
</evidence>